<name>A0A0B7H475_9FLAO</name>
<evidence type="ECO:0008006" key="3">
    <source>
        <dbReference type="Google" id="ProtNLM"/>
    </source>
</evidence>
<dbReference type="AlphaFoldDB" id="A0A0B7H475"/>
<dbReference type="STRING" id="28189.CCYN74_230008"/>
<keyword evidence="2" id="KW-1185">Reference proteome</keyword>
<evidence type="ECO:0000313" key="1">
    <source>
        <dbReference type="EMBL" id="CEN32438.1"/>
    </source>
</evidence>
<dbReference type="EMBL" id="CDOD01000002">
    <property type="protein sequence ID" value="CEN32438.1"/>
    <property type="molecule type" value="Genomic_DNA"/>
</dbReference>
<dbReference type="InterPro" id="IPR016024">
    <property type="entry name" value="ARM-type_fold"/>
</dbReference>
<dbReference type="Pfam" id="PF13646">
    <property type="entry name" value="HEAT_2"/>
    <property type="match status" value="1"/>
</dbReference>
<dbReference type="SUPFAM" id="SSF48371">
    <property type="entry name" value="ARM repeat"/>
    <property type="match status" value="1"/>
</dbReference>
<accession>A0A0B7H475</accession>
<protein>
    <recommendedName>
        <fullName evidence="3">HEAT repeat protein</fullName>
    </recommendedName>
</protein>
<gene>
    <name evidence="1" type="ORF">CCYN2B_100018</name>
</gene>
<dbReference type="RefSeq" id="WP_041989488.1">
    <property type="nucleotide sequence ID" value="NZ_CDOD01000002.1"/>
</dbReference>
<evidence type="ECO:0000313" key="2">
    <source>
        <dbReference type="Proteomes" id="UP000038055"/>
    </source>
</evidence>
<organism evidence="1 2">
    <name type="scientific">Capnocytophaga cynodegmi</name>
    <dbReference type="NCBI Taxonomy" id="28189"/>
    <lineage>
        <taxon>Bacteria</taxon>
        <taxon>Pseudomonadati</taxon>
        <taxon>Bacteroidota</taxon>
        <taxon>Flavobacteriia</taxon>
        <taxon>Flavobacteriales</taxon>
        <taxon>Flavobacteriaceae</taxon>
        <taxon>Capnocytophaga</taxon>
    </lineage>
</organism>
<reference evidence="2" key="1">
    <citation type="submission" date="2015-01" db="EMBL/GenBank/DDBJ databases">
        <authorList>
            <person name="MANFREDI Pablo"/>
        </authorList>
    </citation>
    <scope>NUCLEOTIDE SEQUENCE [LARGE SCALE GENOMIC DNA]</scope>
    <source>
        <strain evidence="2">Ccyn2B</strain>
    </source>
</reference>
<dbReference type="Proteomes" id="UP000038055">
    <property type="component" value="Unassembled WGS sequence"/>
</dbReference>
<sequence>MEILYNLQQEINRLFIAGSKFAKADPRLQKHIPTLNKLGEKAPVFAKLAKDIEELLQTDSQQSAEKLMEISTLLYSILYTQGQTIEANTTLKEQIPNIPLSQINTEFSYLQLKPVIQALTTSNSGRLEILTDAFERNIFKDSRTFPYLNIALADKYSDLCDYIENTIIPSVGKAIIPFLTEGFKYEDKTENVRRLRLLNHFGYDQIAMMIEKIFEENLPNLQSEAINILSNDSKNEEFITNLTSDKNKTIRGAAYRALAKIGTHSSLEKLYNLYANNKNKTNQTLLAEALSIGKIPFFFKQTYNLVLIHFEELLNIDKSDKKALDNAMDRFCTDMELFKNKDYPEVYDFFERIFTDKTYTELIKKAKLHHYDDTIRSKIIEALNTFDTYRVLSFYEKNANNLPSKNWYYSAWYNYFSKAVNFYPKEKIFDIFSPQFEKNISMSNLYGLFTNNANFGYNDELEVYTGKIDPRWIEIFSNYIKNIKKWDYSHFQALWIISKMETDTKKMRSFIDIILPKTPHDARIPLYEIIMEQDFKDKFEMIYDSIEKVPKHTYFYTFSRIKDVGFWTQFPKEYAEKFRNLYEKTKIEVYKEIAEEIENQK</sequence>
<dbReference type="eggNOG" id="COG1413">
    <property type="taxonomic scope" value="Bacteria"/>
</dbReference>
<proteinExistence type="predicted"/>